<sequence>MTAPVTAAIMQPYLFPYIGYFQLIAAVDQFVIYDTVKYTKKGWINRNRFLRDGAPVTFTLPLEKDSDHLDIRERRVAAGFEPDRLCAQIAQAYRHAPHRHETMPLVEEVLSYASADLFDHLRHGLLRTCAHLGIATPIRTASAIEGATDLRRQDRVIDLCERLGAATYVNPIGGTTLYDPAAFAQRGIALRFLRARPLVYPQGPHPFVPWLSILDVLMFNPRSALAAVLAGGYDLIEGEDAPCPAGASSAACSIPRASAAAPG</sequence>
<evidence type="ECO:0000313" key="2">
    <source>
        <dbReference type="Proteomes" id="UP000469949"/>
    </source>
</evidence>
<dbReference type="RefSeq" id="WP_210387090.1">
    <property type="nucleotide sequence ID" value="NZ_WEKV01000014.1"/>
</dbReference>
<protein>
    <recommendedName>
        <fullName evidence="3">WbqC-like family protein</fullName>
    </recommendedName>
</protein>
<proteinExistence type="predicted"/>
<dbReference type="Proteomes" id="UP000469949">
    <property type="component" value="Unassembled WGS sequence"/>
</dbReference>
<dbReference type="EMBL" id="WEKV01000014">
    <property type="protein sequence ID" value="KAB7783680.1"/>
    <property type="molecule type" value="Genomic_DNA"/>
</dbReference>
<gene>
    <name evidence="1" type="ORF">F8B43_3603</name>
</gene>
<comment type="caution">
    <text evidence="1">The sequence shown here is derived from an EMBL/GenBank/DDBJ whole genome shotgun (WGS) entry which is preliminary data.</text>
</comment>
<evidence type="ECO:0000313" key="1">
    <source>
        <dbReference type="EMBL" id="KAB7783680.1"/>
    </source>
</evidence>
<reference evidence="1 2" key="1">
    <citation type="submission" date="2019-10" db="EMBL/GenBank/DDBJ databases">
        <title>Draft Genome Sequence of the Caffeine Degrading Methylotroph Methylorubrum populi PINKEL.</title>
        <authorList>
            <person name="Dawson S.C."/>
            <person name="Zhang X."/>
            <person name="Wright M.E."/>
            <person name="Sharma G."/>
            <person name="Langner J.T."/>
            <person name="Ditty J.L."/>
            <person name="Subuyuj G.A."/>
        </authorList>
    </citation>
    <scope>NUCLEOTIDE SEQUENCE [LARGE SCALE GENOMIC DNA]</scope>
    <source>
        <strain evidence="1 2">Pinkel</strain>
    </source>
</reference>
<dbReference type="InterPro" id="IPR014985">
    <property type="entry name" value="WbqC"/>
</dbReference>
<dbReference type="Pfam" id="PF08889">
    <property type="entry name" value="WbqC"/>
    <property type="match status" value="1"/>
</dbReference>
<accession>A0A833J346</accession>
<organism evidence="1 2">
    <name type="scientific">Methylorubrum populi</name>
    <dbReference type="NCBI Taxonomy" id="223967"/>
    <lineage>
        <taxon>Bacteria</taxon>
        <taxon>Pseudomonadati</taxon>
        <taxon>Pseudomonadota</taxon>
        <taxon>Alphaproteobacteria</taxon>
        <taxon>Hyphomicrobiales</taxon>
        <taxon>Methylobacteriaceae</taxon>
        <taxon>Methylorubrum</taxon>
    </lineage>
</organism>
<name>A0A833J346_9HYPH</name>
<dbReference type="AlphaFoldDB" id="A0A833J346"/>
<evidence type="ECO:0008006" key="3">
    <source>
        <dbReference type="Google" id="ProtNLM"/>
    </source>
</evidence>